<name>A0ABR8DED1_9NOST</name>
<evidence type="ECO:0000313" key="2">
    <source>
        <dbReference type="Proteomes" id="UP000661112"/>
    </source>
</evidence>
<dbReference type="EMBL" id="JACJSG010000102">
    <property type="protein sequence ID" value="MBD2505600.1"/>
    <property type="molecule type" value="Genomic_DNA"/>
</dbReference>
<evidence type="ECO:0000313" key="1">
    <source>
        <dbReference type="EMBL" id="MBD2505600.1"/>
    </source>
</evidence>
<dbReference type="Proteomes" id="UP000661112">
    <property type="component" value="Unassembled WGS sequence"/>
</dbReference>
<proteinExistence type="predicted"/>
<keyword evidence="2" id="KW-1185">Reference proteome</keyword>
<accession>A0ABR8DED1</accession>
<reference evidence="1 2" key="1">
    <citation type="journal article" date="2020" name="ISME J.">
        <title>Comparative genomics reveals insights into cyanobacterial evolution and habitat adaptation.</title>
        <authorList>
            <person name="Chen M.Y."/>
            <person name="Teng W.K."/>
            <person name="Zhao L."/>
            <person name="Hu C.X."/>
            <person name="Zhou Y.K."/>
            <person name="Han B.P."/>
            <person name="Song L.R."/>
            <person name="Shu W.S."/>
        </authorList>
    </citation>
    <scope>NUCLEOTIDE SEQUENCE [LARGE SCALE GENOMIC DNA]</scope>
    <source>
        <strain evidence="1 2">FACHB-119</strain>
    </source>
</reference>
<gene>
    <name evidence="1" type="ORF">H6G83_34265</name>
</gene>
<protein>
    <submittedName>
        <fullName evidence="1">Uncharacterized protein</fullName>
    </submittedName>
</protein>
<dbReference type="RefSeq" id="WP_190480557.1">
    <property type="nucleotide sequence ID" value="NZ_JACJSG010000102.1"/>
</dbReference>
<comment type="caution">
    <text evidence="1">The sequence shown here is derived from an EMBL/GenBank/DDBJ whole genome shotgun (WGS) entry which is preliminary data.</text>
</comment>
<organism evidence="1 2">
    <name type="scientific">Anabaena azotica FACHB-119</name>
    <dbReference type="NCBI Taxonomy" id="947527"/>
    <lineage>
        <taxon>Bacteria</taxon>
        <taxon>Bacillati</taxon>
        <taxon>Cyanobacteriota</taxon>
        <taxon>Cyanophyceae</taxon>
        <taxon>Nostocales</taxon>
        <taxon>Nostocaceae</taxon>
        <taxon>Anabaena</taxon>
        <taxon>Anabaena azotica</taxon>
    </lineage>
</organism>
<sequence>MARRGELTVQTTDTGTSIEAQPKSIVRGKSQNITTAPSAQAVVIEELQIAFDDDLRLAILKRLIKDQQVIQEQASNEKKIAKAMEIARLETVEQAREEGKQLARAEMAQKKREQLAVTQKQFIEVELPQIIDACSCLSYETMKQTVENFASNVGITLEWKDLEDGQFECIPSITP</sequence>